<dbReference type="AlphaFoldDB" id="A0A316JQ83"/>
<dbReference type="EMBL" id="QGDB01000004">
    <property type="protein sequence ID" value="PWL17390.1"/>
    <property type="molecule type" value="Genomic_DNA"/>
</dbReference>
<proteinExistence type="predicted"/>
<keyword evidence="2" id="KW-1185">Reference proteome</keyword>
<name>A0A316JQ83_9HYPH</name>
<dbReference type="Proteomes" id="UP000245865">
    <property type="component" value="Unassembled WGS sequence"/>
</dbReference>
<gene>
    <name evidence="1" type="ORF">DKP76_11470</name>
</gene>
<reference evidence="1 2" key="1">
    <citation type="submission" date="2018-05" db="EMBL/GenBank/DDBJ databases">
        <title>Comparative genomic sequence analysis between strain HN4 and CCM 8460T (Falsochrobactrum ovis) will provide more evidence to prove that HN4 is a new species of Falsochrobactrum.</title>
        <authorList>
            <person name="Lyu W."/>
            <person name="Sun L."/>
            <person name="Yao L."/>
        </authorList>
    </citation>
    <scope>NUCLEOTIDE SEQUENCE [LARGE SCALE GENOMIC DNA]</scope>
    <source>
        <strain evidence="1 2">HN4</strain>
    </source>
</reference>
<comment type="caution">
    <text evidence="1">The sequence shown here is derived from an EMBL/GenBank/DDBJ whole genome shotgun (WGS) entry which is preliminary data.</text>
</comment>
<sequence>MPIVKMPDGTQVRFPDDMPREQIRDMIASKFPDAAKPQQPETGRMLDDFYSSGMYAGKYNPLGPIARSLSASTSAVGDALTFGWGDEISGLLGMDTQAIRNRQSALRESNPVASMVGSVGGALAAGGPIGKAGLSARAAGAGLGVRAAAGSAEGAALGSLYGAGAADDGSRGMGALTGGTIGGIAGGAFPLVASGVGKAYEAFRNSRNAAPIAKSAGITPEAARMLGSILDADGALGPQGQASMSRAGREAMLVDAGPTAQGVLDTTIQRGGPGSKIAREAIDARVGRDSAALSAALDDALGAPQGVTATREGIRTGSSSARQSAYNRAYSQPIDYAHPQAMQIEALVKGRVPSSAINRANQLMRAEGNQSQQILANISDDGAVLFERLPDVRQLDYITRALNDLAEAGEGAGAMGGQNALGRAYQNLSREIRDNLKSLVPEYGQALETAADPIRRSKAVELGSKLLSRGMARDEAAIAVRGMTGPEKHAVAQGIRSQIDEVMANVQRTATDPNVDARAALNTLKQLSSAANREKTSLVLGEQASRKLFDELDRVAQSFELRAGVTTNSRTYGRQAISKRVKDMAGADGPVRTVMRGEPVNATKGIMQILTGETPARQAAREDGLFAEIARLLTQQGGAGQGVYDAIGKIGQTDAATSIMRDGIIRALSGPQTSYPAGTLSQRIKE</sequence>
<accession>A0A316JQ83</accession>
<organism evidence="1 2">
    <name type="scientific">Falsochrobactrum shanghaiense</name>
    <dbReference type="NCBI Taxonomy" id="2201899"/>
    <lineage>
        <taxon>Bacteria</taxon>
        <taxon>Pseudomonadati</taxon>
        <taxon>Pseudomonadota</taxon>
        <taxon>Alphaproteobacteria</taxon>
        <taxon>Hyphomicrobiales</taxon>
        <taxon>Brucellaceae</taxon>
        <taxon>Falsochrobactrum</taxon>
    </lineage>
</organism>
<protein>
    <submittedName>
        <fullName evidence="1">Uncharacterized protein</fullName>
    </submittedName>
</protein>
<evidence type="ECO:0000313" key="1">
    <source>
        <dbReference type="EMBL" id="PWL17390.1"/>
    </source>
</evidence>
<evidence type="ECO:0000313" key="2">
    <source>
        <dbReference type="Proteomes" id="UP000245865"/>
    </source>
</evidence>